<dbReference type="GO" id="GO:0080120">
    <property type="term" value="P:CAAX-box protein maturation"/>
    <property type="evidence" value="ECO:0007669"/>
    <property type="project" value="UniProtKB-ARBA"/>
</dbReference>
<feature type="transmembrane region" description="Helical" evidence="1">
    <location>
        <begin position="72"/>
        <end position="95"/>
    </location>
</feature>
<feature type="transmembrane region" description="Helical" evidence="1">
    <location>
        <begin position="115"/>
        <end position="138"/>
    </location>
</feature>
<evidence type="ECO:0000256" key="1">
    <source>
        <dbReference type="SAM" id="Phobius"/>
    </source>
</evidence>
<dbReference type="Proteomes" id="UP000768462">
    <property type="component" value="Unassembled WGS sequence"/>
</dbReference>
<proteinExistence type="predicted"/>
<keyword evidence="3" id="KW-0482">Metalloprotease</keyword>
<comment type="caution">
    <text evidence="3">The sequence shown here is derived from an EMBL/GenBank/DDBJ whole genome shotgun (WGS) entry which is preliminary data.</text>
</comment>
<keyword evidence="1" id="KW-1133">Transmembrane helix</keyword>
<accession>A0A927ZT12</accession>
<feature type="domain" description="CAAX prenyl protease 2/Lysostaphin resistance protein A-like" evidence="2">
    <location>
        <begin position="114"/>
        <end position="212"/>
    </location>
</feature>
<dbReference type="EMBL" id="SVCM01000055">
    <property type="protein sequence ID" value="MBE6059458.1"/>
    <property type="molecule type" value="Genomic_DNA"/>
</dbReference>
<reference evidence="3" key="1">
    <citation type="submission" date="2019-04" db="EMBL/GenBank/DDBJ databases">
        <title>Evolution of Biomass-Degrading Anaerobic Consortia Revealed by Metagenomics.</title>
        <authorList>
            <person name="Peng X."/>
        </authorList>
    </citation>
    <scope>NUCLEOTIDE SEQUENCE</scope>
    <source>
        <strain evidence="3">SIG254</strain>
    </source>
</reference>
<keyword evidence="3" id="KW-0378">Hydrolase</keyword>
<evidence type="ECO:0000313" key="3">
    <source>
        <dbReference type="EMBL" id="MBE6059458.1"/>
    </source>
</evidence>
<dbReference type="AlphaFoldDB" id="A0A927ZT12"/>
<dbReference type="GO" id="GO:0008237">
    <property type="term" value="F:metallopeptidase activity"/>
    <property type="evidence" value="ECO:0007669"/>
    <property type="project" value="UniProtKB-KW"/>
</dbReference>
<organism evidence="3 4">
    <name type="scientific">Clostridium sulfidigenes</name>
    <dbReference type="NCBI Taxonomy" id="318464"/>
    <lineage>
        <taxon>Bacteria</taxon>
        <taxon>Bacillati</taxon>
        <taxon>Bacillota</taxon>
        <taxon>Clostridia</taxon>
        <taxon>Eubacteriales</taxon>
        <taxon>Clostridiaceae</taxon>
        <taxon>Clostridium</taxon>
    </lineage>
</organism>
<dbReference type="PROSITE" id="PS51257">
    <property type="entry name" value="PROKAR_LIPOPROTEIN"/>
    <property type="match status" value="1"/>
</dbReference>
<dbReference type="Pfam" id="PF02517">
    <property type="entry name" value="Rce1-like"/>
    <property type="match status" value="1"/>
</dbReference>
<keyword evidence="3" id="KW-0645">Protease</keyword>
<dbReference type="GO" id="GO:0004175">
    <property type="term" value="F:endopeptidase activity"/>
    <property type="evidence" value="ECO:0007669"/>
    <property type="project" value="UniProtKB-ARBA"/>
</dbReference>
<sequence length="253" mass="28995">MENKQATLSIILVVILGCIIMALVEILIVPNYFTKSLIKICIFLLLPLIVCIKQRAISFKALFKGSKKSIFFALIFGIVVYVFILGAYFILGPFFDFSMVTTNLENNLGVTKENFLFVALYITSVNSLLEEFFFRGFSFLSLKQISSRKAAYIFSALAFAIYHVAIMNNWFTPPLFILLIVSLFIAGLLFNYLNERFNNIYVSWIVHMSANLAINTVGFILFGIIKIRGCIRMKFFKFHSMQSLFSIYELIFL</sequence>
<keyword evidence="1" id="KW-0812">Transmembrane</keyword>
<protein>
    <submittedName>
        <fullName evidence="3">CPBP family intramembrane metalloprotease</fullName>
    </submittedName>
</protein>
<feature type="transmembrane region" description="Helical" evidence="1">
    <location>
        <begin position="7"/>
        <end position="30"/>
    </location>
</feature>
<feature type="transmembrane region" description="Helical" evidence="1">
    <location>
        <begin position="174"/>
        <end position="193"/>
    </location>
</feature>
<feature type="transmembrane region" description="Helical" evidence="1">
    <location>
        <begin position="36"/>
        <end position="52"/>
    </location>
</feature>
<name>A0A927ZT12_9CLOT</name>
<evidence type="ECO:0000259" key="2">
    <source>
        <dbReference type="Pfam" id="PF02517"/>
    </source>
</evidence>
<keyword evidence="1" id="KW-0472">Membrane</keyword>
<feature type="non-terminal residue" evidence="3">
    <location>
        <position position="253"/>
    </location>
</feature>
<feature type="transmembrane region" description="Helical" evidence="1">
    <location>
        <begin position="150"/>
        <end position="168"/>
    </location>
</feature>
<dbReference type="InterPro" id="IPR003675">
    <property type="entry name" value="Rce1/LyrA-like_dom"/>
</dbReference>
<feature type="transmembrane region" description="Helical" evidence="1">
    <location>
        <begin position="200"/>
        <end position="225"/>
    </location>
</feature>
<gene>
    <name evidence="3" type="ORF">E7215_04705</name>
</gene>
<evidence type="ECO:0000313" key="4">
    <source>
        <dbReference type="Proteomes" id="UP000768462"/>
    </source>
</evidence>